<feature type="non-terminal residue" evidence="1">
    <location>
        <position position="1"/>
    </location>
</feature>
<sequence length="133" mass="14371">DGASFTCYADKCPCEGQHITLRFSVPRYGADNSFDLENFVRSGNVQSISEAAPFVKTVEFAFSEALPFKPGEIDDTEALEVEETVTPENAPEAVIATSVETKSIVQTEAEAMADAEQLLIEETTGETLTADNI</sequence>
<proteinExistence type="predicted"/>
<evidence type="ECO:0000313" key="1">
    <source>
        <dbReference type="EMBL" id="KKK61433.1"/>
    </source>
</evidence>
<name>A0A0F8WXR7_9ZZZZ</name>
<organism evidence="1">
    <name type="scientific">marine sediment metagenome</name>
    <dbReference type="NCBI Taxonomy" id="412755"/>
    <lineage>
        <taxon>unclassified sequences</taxon>
        <taxon>metagenomes</taxon>
        <taxon>ecological metagenomes</taxon>
    </lineage>
</organism>
<gene>
    <name evidence="1" type="ORF">LCGC14_3014370</name>
</gene>
<accession>A0A0F8WXR7</accession>
<dbReference type="EMBL" id="LAZR01062476">
    <property type="protein sequence ID" value="KKK61433.1"/>
    <property type="molecule type" value="Genomic_DNA"/>
</dbReference>
<protein>
    <submittedName>
        <fullName evidence="1">Uncharacterized protein</fullName>
    </submittedName>
</protein>
<comment type="caution">
    <text evidence="1">The sequence shown here is derived from an EMBL/GenBank/DDBJ whole genome shotgun (WGS) entry which is preliminary data.</text>
</comment>
<dbReference type="AlphaFoldDB" id="A0A0F8WXR7"/>
<reference evidence="1" key="1">
    <citation type="journal article" date="2015" name="Nature">
        <title>Complex archaea that bridge the gap between prokaryotes and eukaryotes.</title>
        <authorList>
            <person name="Spang A."/>
            <person name="Saw J.H."/>
            <person name="Jorgensen S.L."/>
            <person name="Zaremba-Niedzwiedzka K."/>
            <person name="Martijn J."/>
            <person name="Lind A.E."/>
            <person name="van Eijk R."/>
            <person name="Schleper C."/>
            <person name="Guy L."/>
            <person name="Ettema T.J."/>
        </authorList>
    </citation>
    <scope>NUCLEOTIDE SEQUENCE</scope>
</reference>